<dbReference type="Gene3D" id="3.30.429.10">
    <property type="entry name" value="Macrophage Migration Inhibitory Factor"/>
    <property type="match status" value="1"/>
</dbReference>
<keyword evidence="2" id="KW-1185">Reference proteome</keyword>
<protein>
    <submittedName>
        <fullName evidence="1">5-carboxymethyl-2-hydroxymuconate isomerase</fullName>
    </submittedName>
</protein>
<dbReference type="OrthoDB" id="9814215at2"/>
<keyword evidence="1" id="KW-0413">Isomerase</keyword>
<dbReference type="InterPro" id="IPR014347">
    <property type="entry name" value="Tautomerase/MIF_sf"/>
</dbReference>
<reference evidence="1 2" key="1">
    <citation type="submission" date="2016-10" db="EMBL/GenBank/DDBJ databases">
        <authorList>
            <person name="de Groot N.N."/>
        </authorList>
    </citation>
    <scope>NUCLEOTIDE SEQUENCE [LARGE SCALE GENOMIC DNA]</scope>
    <source>
        <strain evidence="1 2">DSM 22007</strain>
    </source>
</reference>
<accession>A0A1H9HDW6</accession>
<dbReference type="RefSeq" id="WP_090270250.1">
    <property type="nucleotide sequence ID" value="NZ_FOEP01000009.1"/>
</dbReference>
<dbReference type="SUPFAM" id="SSF55331">
    <property type="entry name" value="Tautomerase/MIF"/>
    <property type="match status" value="1"/>
</dbReference>
<proteinExistence type="predicted"/>
<dbReference type="EMBL" id="FOEP01000009">
    <property type="protein sequence ID" value="SEQ60396.1"/>
    <property type="molecule type" value="Genomic_DNA"/>
</dbReference>
<organism evidence="1 2">
    <name type="scientific">Thalassovita taeanensis</name>
    <dbReference type="NCBI Taxonomy" id="657014"/>
    <lineage>
        <taxon>Bacteria</taxon>
        <taxon>Pseudomonadati</taxon>
        <taxon>Pseudomonadota</taxon>
        <taxon>Alphaproteobacteria</taxon>
        <taxon>Rhodobacterales</taxon>
        <taxon>Roseobacteraceae</taxon>
        <taxon>Thalassovita</taxon>
    </lineage>
</organism>
<dbReference type="Pfam" id="PF02962">
    <property type="entry name" value="CHMI"/>
    <property type="match status" value="1"/>
</dbReference>
<dbReference type="Proteomes" id="UP000198634">
    <property type="component" value="Unassembled WGS sequence"/>
</dbReference>
<dbReference type="PANTHER" id="PTHR37950:SF1">
    <property type="entry name" value="4-HYDROXYPHENYLACETATE CATABOLISM PROTEIN"/>
    <property type="match status" value="1"/>
</dbReference>
<dbReference type="InterPro" id="IPR004220">
    <property type="entry name" value="5-COMe_2-OHmuconate_Isoase"/>
</dbReference>
<gene>
    <name evidence="1" type="ORF">SAMN04488092_10978</name>
</gene>
<evidence type="ECO:0000313" key="2">
    <source>
        <dbReference type="Proteomes" id="UP000198634"/>
    </source>
</evidence>
<dbReference type="GO" id="GO:0008704">
    <property type="term" value="F:5-carboxymethyl-2-hydroxymuconate delta-isomerase activity"/>
    <property type="evidence" value="ECO:0007669"/>
    <property type="project" value="InterPro"/>
</dbReference>
<evidence type="ECO:0000313" key="1">
    <source>
        <dbReference type="EMBL" id="SEQ60396.1"/>
    </source>
</evidence>
<sequence>MPHFVIEYFAPEAELIDKQALLSTTLDIAASSGIMQREDIKVRLLPSEAILFGDGRRSFIHVTISLLAGRKPDDKLSLTTTLTRALRAICPKIEAISADIRNMDPDCYKKTLV</sequence>
<dbReference type="AlphaFoldDB" id="A0A1H9HDW6"/>
<dbReference type="STRING" id="657014.SAMN04488092_10978"/>
<name>A0A1H9HDW6_9RHOB</name>
<dbReference type="PANTHER" id="PTHR37950">
    <property type="entry name" value="4-HYDROXYPHENYLACETATE CATABOLISM PROTEIN"/>
    <property type="match status" value="1"/>
</dbReference>